<dbReference type="InterPro" id="IPR000873">
    <property type="entry name" value="AMP-dep_synth/lig_dom"/>
</dbReference>
<feature type="domain" description="AMP-binding enzyme C-terminal" evidence="4">
    <location>
        <begin position="427"/>
        <end position="502"/>
    </location>
</feature>
<organism evidence="5 6">
    <name type="scientific">Bradyrhizobium macuxiense</name>
    <dbReference type="NCBI Taxonomy" id="1755647"/>
    <lineage>
        <taxon>Bacteria</taxon>
        <taxon>Pseudomonadati</taxon>
        <taxon>Pseudomonadota</taxon>
        <taxon>Alphaproteobacteria</taxon>
        <taxon>Hyphomicrobiales</taxon>
        <taxon>Nitrobacteraceae</taxon>
        <taxon>Bradyrhizobium</taxon>
    </lineage>
</organism>
<sequence>MTFARDLVKAASRNYPNKTAFICGDRRATWAQMDQRSDRLAKALQGLGLQKGDVVSTLSQERIEVHEHFYACMKTGAIRVGVNARYVWREIEHVLRDSKTRFLFVEDRCAPLIRDHLTEIEAMQIVLIGIGTTALAYEQEALIAAAEGEPAWPALAPDDPLFYSYTSGTTGFPKGVILTQQGVVDAILFSVSSFGFSPDDVWYNPSASAWVTIVMSSFNLANGMTTVIPDGGFRIDQFLVDVGRFGVTSVILVPTMIQWIINELRSRSYDLSSWRFLIYGSAPSSPALIRQMREVLPCALVQTYGLTEITGGWATYLSDKDHREAFARRPEWLKSVGRFGPHFECSIRDPDGRPLPPNTQGEVWIRGTAVMKGYLNRPEETAEVMREGGWLCTNDIALLDEDGLLHLLDRKKFMIISGAVNVFPATVEAVLAEHDGIAEVAVIGAPHPEWGEAVIAFVRVKSSHSRLSGRDIMDFCIDKLSKPEIPKHVVLVEELPKTSNGKIMKQPLKEMLTRDPSLLPWNSGQRCE</sequence>
<keyword evidence="6" id="KW-1185">Reference proteome</keyword>
<dbReference type="SUPFAM" id="SSF56801">
    <property type="entry name" value="Acetyl-CoA synthetase-like"/>
    <property type="match status" value="1"/>
</dbReference>
<dbReference type="GO" id="GO:0031956">
    <property type="term" value="F:medium-chain fatty acid-CoA ligase activity"/>
    <property type="evidence" value="ECO:0007669"/>
    <property type="project" value="TreeGrafter"/>
</dbReference>
<feature type="domain" description="AMP-dependent synthetase/ligase" evidence="3">
    <location>
        <begin position="10"/>
        <end position="375"/>
    </location>
</feature>
<protein>
    <recommendedName>
        <fullName evidence="7">Acyl-CoA synthetase (AMP-forming)/AMP-acid ligase II</fullName>
    </recommendedName>
</protein>
<evidence type="ECO:0000313" key="5">
    <source>
        <dbReference type="EMBL" id="KWV45564.1"/>
    </source>
</evidence>
<dbReference type="PROSITE" id="PS00455">
    <property type="entry name" value="AMP_BINDING"/>
    <property type="match status" value="1"/>
</dbReference>
<evidence type="ECO:0008006" key="7">
    <source>
        <dbReference type="Google" id="ProtNLM"/>
    </source>
</evidence>
<accession>A0A109JAY3</accession>
<dbReference type="PANTHER" id="PTHR43201:SF5">
    <property type="entry name" value="MEDIUM-CHAIN ACYL-COA LIGASE ACSF2, MITOCHONDRIAL"/>
    <property type="match status" value="1"/>
</dbReference>
<dbReference type="GO" id="GO:0006631">
    <property type="term" value="P:fatty acid metabolic process"/>
    <property type="evidence" value="ECO:0007669"/>
    <property type="project" value="TreeGrafter"/>
</dbReference>
<dbReference type="EMBL" id="LNCU01000123">
    <property type="protein sequence ID" value="KWV45564.1"/>
    <property type="molecule type" value="Genomic_DNA"/>
</dbReference>
<dbReference type="RefSeq" id="WP_066515383.1">
    <property type="nucleotide sequence ID" value="NZ_LNCU01000123.1"/>
</dbReference>
<reference evidence="5 6" key="1">
    <citation type="submission" date="2015-11" db="EMBL/GenBank/DDBJ databases">
        <title>Draft Genome Sequence of the Strain BR 10303 (Bradyrhizobium sp.) isolated from nodules of Centrolobium paraense.</title>
        <authorList>
            <person name="Zelli J.E."/>
            <person name="Simoes-Araujo J.L."/>
            <person name="Barauna A.C."/>
            <person name="Silva K."/>
        </authorList>
    </citation>
    <scope>NUCLEOTIDE SEQUENCE [LARGE SCALE GENOMIC DNA]</scope>
    <source>
        <strain evidence="5 6">BR 10303</strain>
    </source>
</reference>
<dbReference type="Gene3D" id="3.40.50.12780">
    <property type="entry name" value="N-terminal domain of ligase-like"/>
    <property type="match status" value="1"/>
</dbReference>
<gene>
    <name evidence="5" type="ORF">AS156_23610</name>
</gene>
<evidence type="ECO:0000259" key="3">
    <source>
        <dbReference type="Pfam" id="PF00501"/>
    </source>
</evidence>
<dbReference type="Pfam" id="PF00501">
    <property type="entry name" value="AMP-binding"/>
    <property type="match status" value="1"/>
</dbReference>
<dbReference type="Gene3D" id="3.30.300.30">
    <property type="match status" value="1"/>
</dbReference>
<evidence type="ECO:0000313" key="6">
    <source>
        <dbReference type="Proteomes" id="UP000057737"/>
    </source>
</evidence>
<dbReference type="InterPro" id="IPR020845">
    <property type="entry name" value="AMP-binding_CS"/>
</dbReference>
<dbReference type="AlphaFoldDB" id="A0A109JAY3"/>
<evidence type="ECO:0000256" key="2">
    <source>
        <dbReference type="ARBA" id="ARBA00022598"/>
    </source>
</evidence>
<dbReference type="PANTHER" id="PTHR43201">
    <property type="entry name" value="ACYL-COA SYNTHETASE"/>
    <property type="match status" value="1"/>
</dbReference>
<dbReference type="Pfam" id="PF13193">
    <property type="entry name" value="AMP-binding_C"/>
    <property type="match status" value="1"/>
</dbReference>
<keyword evidence="2" id="KW-0436">Ligase</keyword>
<dbReference type="InterPro" id="IPR045851">
    <property type="entry name" value="AMP-bd_C_sf"/>
</dbReference>
<name>A0A109JAY3_9BRAD</name>
<comment type="similarity">
    <text evidence="1">Belongs to the ATP-dependent AMP-binding enzyme family.</text>
</comment>
<evidence type="ECO:0000256" key="1">
    <source>
        <dbReference type="ARBA" id="ARBA00006432"/>
    </source>
</evidence>
<dbReference type="InterPro" id="IPR025110">
    <property type="entry name" value="AMP-bd_C"/>
</dbReference>
<dbReference type="InterPro" id="IPR042099">
    <property type="entry name" value="ANL_N_sf"/>
</dbReference>
<comment type="caution">
    <text evidence="5">The sequence shown here is derived from an EMBL/GenBank/DDBJ whole genome shotgun (WGS) entry which is preliminary data.</text>
</comment>
<evidence type="ECO:0000259" key="4">
    <source>
        <dbReference type="Pfam" id="PF13193"/>
    </source>
</evidence>
<dbReference type="OrthoDB" id="9803968at2"/>
<dbReference type="Proteomes" id="UP000057737">
    <property type="component" value="Unassembled WGS sequence"/>
</dbReference>
<proteinExistence type="inferred from homology"/>